<keyword evidence="4" id="KW-1185">Reference proteome</keyword>
<evidence type="ECO:0000313" key="4">
    <source>
        <dbReference type="Proteomes" id="UP000282184"/>
    </source>
</evidence>
<dbReference type="GO" id="GO:0016791">
    <property type="term" value="F:phosphatase activity"/>
    <property type="evidence" value="ECO:0007669"/>
    <property type="project" value="TreeGrafter"/>
</dbReference>
<dbReference type="OrthoDB" id="9782128at2"/>
<feature type="binding site" evidence="2">
    <location>
        <position position="114"/>
    </location>
    <ligand>
        <name>substrate</name>
    </ligand>
</feature>
<evidence type="ECO:0000256" key="2">
    <source>
        <dbReference type="PIRSR" id="PIRSR613078-2"/>
    </source>
</evidence>
<dbReference type="SUPFAM" id="SSF53254">
    <property type="entry name" value="Phosphoglycerate mutase-like"/>
    <property type="match status" value="1"/>
</dbReference>
<dbReference type="InterPro" id="IPR013078">
    <property type="entry name" value="His_Pase_superF_clade-1"/>
</dbReference>
<feature type="binding site" evidence="2">
    <location>
        <begin position="63"/>
        <end position="70"/>
    </location>
    <ligand>
        <name>substrate</name>
    </ligand>
</feature>
<accession>A0A3S0K3K2</accession>
<gene>
    <name evidence="3" type="ORF">EJV47_17975</name>
</gene>
<dbReference type="Pfam" id="PF00300">
    <property type="entry name" value="His_Phos_1"/>
    <property type="match status" value="1"/>
</dbReference>
<evidence type="ECO:0000313" key="3">
    <source>
        <dbReference type="EMBL" id="RTQ47810.1"/>
    </source>
</evidence>
<organism evidence="3 4">
    <name type="scientific">Hymenobacter gummosus</name>
    <dbReference type="NCBI Taxonomy" id="1776032"/>
    <lineage>
        <taxon>Bacteria</taxon>
        <taxon>Pseudomonadati</taxon>
        <taxon>Bacteroidota</taxon>
        <taxon>Cytophagia</taxon>
        <taxon>Cytophagales</taxon>
        <taxon>Hymenobacteraceae</taxon>
        <taxon>Hymenobacter</taxon>
    </lineage>
</organism>
<name>A0A3S0K3K2_9BACT</name>
<dbReference type="Gene3D" id="3.40.50.1240">
    <property type="entry name" value="Phosphoglycerate mutase-like"/>
    <property type="match status" value="1"/>
</dbReference>
<dbReference type="EMBL" id="RXOF01000011">
    <property type="protein sequence ID" value="RTQ47810.1"/>
    <property type="molecule type" value="Genomic_DNA"/>
</dbReference>
<dbReference type="PANTHER" id="PTHR48100">
    <property type="entry name" value="BROAD-SPECIFICITY PHOSPHATASE YOR283W-RELATED"/>
    <property type="match status" value="1"/>
</dbReference>
<evidence type="ECO:0000256" key="1">
    <source>
        <dbReference type="PIRSR" id="PIRSR613078-1"/>
    </source>
</evidence>
<dbReference type="CDD" id="cd07067">
    <property type="entry name" value="HP_PGM_like"/>
    <property type="match status" value="1"/>
</dbReference>
<reference evidence="3 4" key="1">
    <citation type="submission" date="2018-12" db="EMBL/GenBank/DDBJ databases">
        <title>Hymenobacter gummosus sp. nov., isolated from a spring.</title>
        <authorList>
            <person name="Nie L."/>
        </authorList>
    </citation>
    <scope>NUCLEOTIDE SEQUENCE [LARGE SCALE GENOMIC DNA]</scope>
    <source>
        <strain evidence="3 4">KCTC 52166</strain>
    </source>
</reference>
<dbReference type="InterPro" id="IPR029033">
    <property type="entry name" value="His_PPase_superfam"/>
</dbReference>
<dbReference type="Proteomes" id="UP000282184">
    <property type="component" value="Unassembled WGS sequence"/>
</dbReference>
<feature type="active site" description="Proton donor/acceptor" evidence="1">
    <location>
        <position position="137"/>
    </location>
</feature>
<protein>
    <submittedName>
        <fullName evidence="3">Histidine phosphatase family protein</fullName>
    </submittedName>
</protein>
<dbReference type="SMART" id="SM00855">
    <property type="entry name" value="PGAM"/>
    <property type="match status" value="1"/>
</dbReference>
<sequence length="258" mass="29282">MVLRDQAFSSATVGRVGEAGNIKRSSAKRWVDGIGGAKVLLLAPGFNKTTPRNRVVKKIYLIRHGQTYFNVRGIVQGSGVDAPLNDVGQQQARQFHAAYHGVPFDRVHISTLMRTQQSIQPFLDAGLPHEKHRALDEISWGHREGTRITPEEDIEYHGLLRAWQRGETHLALRGGESPEEVAARQRPFIDEVLRGRPEEENVLVCMHGRAMRVLLCQLLNYPLSRMDHFEHRNLCLYKVHYTGSMFSIRNYMDTGHLG</sequence>
<proteinExistence type="predicted"/>
<feature type="active site" description="Tele-phosphohistidine intermediate" evidence="1">
    <location>
        <position position="64"/>
    </location>
</feature>
<comment type="caution">
    <text evidence="3">The sequence shown here is derived from an EMBL/GenBank/DDBJ whole genome shotgun (WGS) entry which is preliminary data.</text>
</comment>
<dbReference type="AlphaFoldDB" id="A0A3S0K3K2"/>
<dbReference type="InterPro" id="IPR050275">
    <property type="entry name" value="PGM_Phosphatase"/>
</dbReference>